<dbReference type="RefSeq" id="WP_034714958.1">
    <property type="nucleotide sequence ID" value="NZ_JAODPJ010000003.1"/>
</dbReference>
<dbReference type="AlphaFoldDB" id="A0A086A0I4"/>
<dbReference type="STRING" id="445961.IW15_20710"/>
<protein>
    <submittedName>
        <fullName evidence="1">Uncharacterized protein</fullName>
    </submittedName>
</protein>
<accession>A0A086A0I4</accession>
<organism evidence="1 2">
    <name type="scientific">Chryseobacterium soli</name>
    <dbReference type="NCBI Taxonomy" id="445961"/>
    <lineage>
        <taxon>Bacteria</taxon>
        <taxon>Pseudomonadati</taxon>
        <taxon>Bacteroidota</taxon>
        <taxon>Flavobacteriia</taxon>
        <taxon>Flavobacteriales</taxon>
        <taxon>Weeksellaceae</taxon>
        <taxon>Chryseobacterium group</taxon>
        <taxon>Chryseobacterium</taxon>
    </lineage>
</organism>
<proteinExistence type="predicted"/>
<comment type="caution">
    <text evidence="1">The sequence shown here is derived from an EMBL/GenBank/DDBJ whole genome shotgun (WGS) entry which is preliminary data.</text>
</comment>
<evidence type="ECO:0000313" key="1">
    <source>
        <dbReference type="EMBL" id="KFF10198.1"/>
    </source>
</evidence>
<name>A0A086A0I4_9FLAO</name>
<dbReference type="Proteomes" id="UP000028705">
    <property type="component" value="Unassembled WGS sequence"/>
</dbReference>
<reference evidence="1 2" key="1">
    <citation type="submission" date="2014-07" db="EMBL/GenBank/DDBJ databases">
        <title>Genome of Chryseobacterium soli DSM 19298.</title>
        <authorList>
            <person name="Stropko S.J."/>
            <person name="Pipes S.E."/>
            <person name="Newman J."/>
        </authorList>
    </citation>
    <scope>NUCLEOTIDE SEQUENCE [LARGE SCALE GENOMIC DNA]</scope>
    <source>
        <strain evidence="1 2">DSM 19298</strain>
    </source>
</reference>
<sequence>MMHTTADLLKRKIENLTPELLKTVATMVENLEMENSLSIPQFQMDEVLYRIQFHDDYPKTKLDFYENISELKKSIA</sequence>
<dbReference type="EMBL" id="JPRH01000012">
    <property type="protein sequence ID" value="KFF10198.1"/>
    <property type="molecule type" value="Genomic_DNA"/>
</dbReference>
<keyword evidence="2" id="KW-1185">Reference proteome</keyword>
<evidence type="ECO:0000313" key="2">
    <source>
        <dbReference type="Proteomes" id="UP000028705"/>
    </source>
</evidence>
<gene>
    <name evidence="1" type="ORF">IW15_20710</name>
</gene>
<dbReference type="OrthoDB" id="1264612at2"/>
<dbReference type="eggNOG" id="ENOG502ZZTI">
    <property type="taxonomic scope" value="Bacteria"/>
</dbReference>